<dbReference type="Gene3D" id="2.60.40.1730">
    <property type="entry name" value="tricorn interacting facor f3 domain"/>
    <property type="match status" value="1"/>
</dbReference>
<evidence type="ECO:0000313" key="17">
    <source>
        <dbReference type="Proteomes" id="UP000722121"/>
    </source>
</evidence>
<proteinExistence type="inferred from homology"/>
<comment type="caution">
    <text evidence="16">The sequence shown here is derived from an EMBL/GenBank/DDBJ whole genome shotgun (WGS) entry which is preliminary data.</text>
</comment>
<keyword evidence="10" id="KW-0862">Zinc</keyword>
<dbReference type="PANTHER" id="PTHR46322">
    <property type="entry name" value="PUROMYCIN-SENSITIVE AMINOPEPTIDASE"/>
    <property type="match status" value="1"/>
</dbReference>
<dbReference type="InterPro" id="IPR001930">
    <property type="entry name" value="Peptidase_M1"/>
</dbReference>
<protein>
    <recommendedName>
        <fullName evidence="5">Aminopeptidase N</fullName>
        <ecNumber evidence="4">3.4.11.2</ecNumber>
    </recommendedName>
</protein>
<accession>A0ABS3API4</accession>
<evidence type="ECO:0000256" key="9">
    <source>
        <dbReference type="ARBA" id="ARBA00022801"/>
    </source>
</evidence>
<dbReference type="PRINTS" id="PR00756">
    <property type="entry name" value="ALADIPTASE"/>
</dbReference>
<feature type="domain" description="Peptidase M1 alanyl aminopeptidase Ig-like fold" evidence="13">
    <location>
        <begin position="449"/>
        <end position="552"/>
    </location>
</feature>
<feature type="domain" description="Aminopeptidase N-like N-terminal" evidence="15">
    <location>
        <begin position="25"/>
        <end position="191"/>
    </location>
</feature>
<evidence type="ECO:0000256" key="11">
    <source>
        <dbReference type="ARBA" id="ARBA00023049"/>
    </source>
</evidence>
<comment type="catalytic activity">
    <reaction evidence="1">
        <text>Release of an N-terminal amino acid, Xaa-|-Yaa- from a peptide, amide or arylamide. Xaa is preferably Ala, but may be most amino acids including Pro (slow action). When a terminal hydrophobic residue is followed by a prolyl residue, the two may be released as an intact Xaa-Pro dipeptide.</text>
        <dbReference type="EC" id="3.4.11.2"/>
    </reaction>
</comment>
<keyword evidence="8" id="KW-0479">Metal-binding</keyword>
<keyword evidence="9 16" id="KW-0378">Hydrolase</keyword>
<dbReference type="InterPro" id="IPR012779">
    <property type="entry name" value="Peptidase_M1_pepN"/>
</dbReference>
<dbReference type="InterPro" id="IPR042097">
    <property type="entry name" value="Aminopeptidase_N-like_N_sf"/>
</dbReference>
<keyword evidence="7" id="KW-0645">Protease</keyword>
<keyword evidence="11" id="KW-0482">Metalloprotease</keyword>
<dbReference type="EMBL" id="JAFITR010000007">
    <property type="protein sequence ID" value="MBN4066572.1"/>
    <property type="molecule type" value="Genomic_DNA"/>
</dbReference>
<evidence type="ECO:0000256" key="10">
    <source>
        <dbReference type="ARBA" id="ARBA00022833"/>
    </source>
</evidence>
<evidence type="ECO:0000259" key="15">
    <source>
        <dbReference type="Pfam" id="PF17900"/>
    </source>
</evidence>
<sequence>MKTTTPTTIDQKDYTPPTHLVSSVDLCFDLDDTNTLVQTRMEITANPAAKNSSALTLNGENILLKSVKINGKQLANSEYDLTDTTLTITSLPQRCTLEIENVIDPQGNTALDGLYKAGGIFCTQNEPEGFRRITYFLDRSDVMASFKTKIIADKKLHPVLLSNGNLIAQGDLPTGKHWAEWEDPFKKPCYLFALVAGDLGCIEDCYTTAGGRDVTLKIYCDKGNESRCYYAMEALKKSMKWDEKVFGLEYDLDIYMIVAVDSFNMGAMENKGLNIFNTVCVLADEKTATDDNFLSVEAVIAHEYFHNWTGNRVTCRDWFQLTLKEGLTVFRDQEFTSDMHSRAVKRIDDVQALRIRQFPEEEGPMAHSIKPNSYIAVNNFYTTTIYEKGAEVIRMIHTLIGKEEFRKGIDRYFELFDGQAVTTEDFVRAMEEASGYDLTQFKRWYSQAGTPQVNVEEEYNSVAQTLKLTVKQSSKPTADGSAKDPLYFPLTLGLIDSNGNDIALKIKKPNTLLHGSTLVIKEREQQFLFEEVPQNVTLSLNRNFSAPIKLSTKKDRTTQTFLMAHDKDPFNRWDAAQELATAVILQLVNDIQQNRPLALDDSFAYAFGIVLDDHTIDYSFKSRMLQIPTETVVAQQMETIDFDAIHQAREFVVASLAKEYEKQFTQLYHSLQTKEDYSIDSNSIGRRTLKNRSLGYLSHIPNETNLKLCFAQYSTSTNMTDAFFPLTFLAHIDCKERNAALKDFYDKWHNDTLVIIKWFRAQALSKLPNTLQQVEQLLQNPAYNEKIPNIVRSLIAAFTQNHIHFHSKNGEGYSLLTEQILRLDPINPQIAASLVGAFKILPKLDKQRKSLVTTHLQRILQTETLSTNVYEIASKTLAH</sequence>
<dbReference type="Gene3D" id="3.30.2010.30">
    <property type="match status" value="1"/>
</dbReference>
<comment type="similarity">
    <text evidence="3">Belongs to the peptidase M1 family.</text>
</comment>
<evidence type="ECO:0000259" key="14">
    <source>
        <dbReference type="Pfam" id="PF17432"/>
    </source>
</evidence>
<dbReference type="NCBIfam" id="TIGR02414">
    <property type="entry name" value="pepN_proteo"/>
    <property type="match status" value="1"/>
</dbReference>
<gene>
    <name evidence="16" type="primary">pepN</name>
    <name evidence="16" type="ORF">JYU14_00620</name>
</gene>
<feature type="domain" description="Peptidase M1 membrane alanine aminopeptidase" evidence="12">
    <location>
        <begin position="230"/>
        <end position="444"/>
    </location>
</feature>
<dbReference type="InterPro" id="IPR038438">
    <property type="entry name" value="PepN_Ig-like_sf"/>
</dbReference>
<evidence type="ECO:0000256" key="8">
    <source>
        <dbReference type="ARBA" id="ARBA00022723"/>
    </source>
</evidence>
<dbReference type="Gene3D" id="1.25.50.10">
    <property type="entry name" value="Peptidase M1, alanyl aminopeptidase, C-terminal domain"/>
    <property type="match status" value="1"/>
</dbReference>
<dbReference type="Gene3D" id="1.10.390.10">
    <property type="entry name" value="Neutral Protease Domain 2"/>
    <property type="match status" value="1"/>
</dbReference>
<dbReference type="Pfam" id="PF11940">
    <property type="entry name" value="DUF3458"/>
    <property type="match status" value="1"/>
</dbReference>
<evidence type="ECO:0000256" key="7">
    <source>
        <dbReference type="ARBA" id="ARBA00022670"/>
    </source>
</evidence>
<evidence type="ECO:0000259" key="13">
    <source>
        <dbReference type="Pfam" id="PF11940"/>
    </source>
</evidence>
<dbReference type="EC" id="3.4.11.2" evidence="4"/>
<dbReference type="SUPFAM" id="SSF63737">
    <property type="entry name" value="Leukotriene A4 hydrolase N-terminal domain"/>
    <property type="match status" value="1"/>
</dbReference>
<dbReference type="Pfam" id="PF01433">
    <property type="entry name" value="Peptidase_M1"/>
    <property type="match status" value="1"/>
</dbReference>
<keyword evidence="6 16" id="KW-0031">Aminopeptidase</keyword>
<dbReference type="Proteomes" id="UP000722121">
    <property type="component" value="Unassembled WGS sequence"/>
</dbReference>
<evidence type="ECO:0000256" key="4">
    <source>
        <dbReference type="ARBA" id="ARBA00012564"/>
    </source>
</evidence>
<dbReference type="CDD" id="cd09600">
    <property type="entry name" value="M1_APN"/>
    <property type="match status" value="1"/>
</dbReference>
<dbReference type="InterPro" id="IPR037144">
    <property type="entry name" value="Peptidase_M1_pepN_C_sf"/>
</dbReference>
<keyword evidence="17" id="KW-1185">Reference proteome</keyword>
<dbReference type="InterPro" id="IPR035414">
    <property type="entry name" value="Peptidase_M1_pepN_Ig-like"/>
</dbReference>
<comment type="cofactor">
    <cofactor evidence="2">
        <name>Zn(2+)</name>
        <dbReference type="ChEBI" id="CHEBI:29105"/>
    </cofactor>
</comment>
<dbReference type="Gene3D" id="2.60.40.1840">
    <property type="match status" value="1"/>
</dbReference>
<reference evidence="16 17" key="1">
    <citation type="submission" date="2021-02" db="EMBL/GenBank/DDBJ databases">
        <title>Activity-based single-cell genomes from oceanic crustal fluid captures similar information to metagenomic and metatranscriptomic surveys with orders of magnitude less sampling.</title>
        <authorList>
            <person name="D'Angelo T.S."/>
            <person name="Orcutt B.N."/>
        </authorList>
    </citation>
    <scope>NUCLEOTIDE SEQUENCE [LARGE SCALE GENOMIC DNA]</scope>
    <source>
        <strain evidence="16">AH-315-G07</strain>
    </source>
</reference>
<evidence type="ECO:0000256" key="1">
    <source>
        <dbReference type="ARBA" id="ARBA00000098"/>
    </source>
</evidence>
<dbReference type="InterPro" id="IPR027268">
    <property type="entry name" value="Peptidase_M4/M1_CTD_sf"/>
</dbReference>
<evidence type="ECO:0000256" key="5">
    <source>
        <dbReference type="ARBA" id="ARBA00015611"/>
    </source>
</evidence>
<dbReference type="PANTHER" id="PTHR46322:SF1">
    <property type="entry name" value="PUROMYCIN-SENSITIVE AMINOPEPTIDASE"/>
    <property type="match status" value="1"/>
</dbReference>
<evidence type="ECO:0000256" key="6">
    <source>
        <dbReference type="ARBA" id="ARBA00022438"/>
    </source>
</evidence>
<evidence type="ECO:0000256" key="3">
    <source>
        <dbReference type="ARBA" id="ARBA00010136"/>
    </source>
</evidence>
<dbReference type="InterPro" id="IPR024601">
    <property type="entry name" value="Peptidase_M1_pepN_C"/>
</dbReference>
<name>A0ABS3API4_9BACT</name>
<evidence type="ECO:0000259" key="12">
    <source>
        <dbReference type="Pfam" id="PF01433"/>
    </source>
</evidence>
<feature type="domain" description="Peptidase M1 alanyl aminopeptidase C-terminal" evidence="14">
    <location>
        <begin position="559"/>
        <end position="878"/>
    </location>
</feature>
<dbReference type="Pfam" id="PF17432">
    <property type="entry name" value="DUF3458_C"/>
    <property type="match status" value="1"/>
</dbReference>
<dbReference type="SUPFAM" id="SSF55486">
    <property type="entry name" value="Metalloproteases ('zincins'), catalytic domain"/>
    <property type="match status" value="1"/>
</dbReference>
<dbReference type="GO" id="GO:0004177">
    <property type="term" value="F:aminopeptidase activity"/>
    <property type="evidence" value="ECO:0007669"/>
    <property type="project" value="UniProtKB-KW"/>
</dbReference>
<dbReference type="InterPro" id="IPR045357">
    <property type="entry name" value="Aminopeptidase_N-like_N"/>
</dbReference>
<evidence type="ECO:0000256" key="2">
    <source>
        <dbReference type="ARBA" id="ARBA00001947"/>
    </source>
</evidence>
<dbReference type="Pfam" id="PF17900">
    <property type="entry name" value="Peptidase_M1_N"/>
    <property type="match status" value="1"/>
</dbReference>
<organism evidence="16 17">
    <name type="scientific">Simkania negevensis</name>
    <dbReference type="NCBI Taxonomy" id="83561"/>
    <lineage>
        <taxon>Bacteria</taxon>
        <taxon>Pseudomonadati</taxon>
        <taxon>Chlamydiota</taxon>
        <taxon>Chlamydiia</taxon>
        <taxon>Parachlamydiales</taxon>
        <taxon>Simkaniaceae</taxon>
        <taxon>Simkania</taxon>
    </lineage>
</organism>
<dbReference type="InterPro" id="IPR014782">
    <property type="entry name" value="Peptidase_M1_dom"/>
</dbReference>
<evidence type="ECO:0000313" key="16">
    <source>
        <dbReference type="EMBL" id="MBN4066572.1"/>
    </source>
</evidence>